<keyword evidence="3" id="KW-1185">Reference proteome</keyword>
<dbReference type="EMBL" id="JAHRIQ010097411">
    <property type="protein sequence ID" value="MEQ2253335.1"/>
    <property type="molecule type" value="Genomic_DNA"/>
</dbReference>
<comment type="caution">
    <text evidence="2">The sequence shown here is derived from an EMBL/GenBank/DDBJ whole genome shotgun (WGS) entry which is preliminary data.</text>
</comment>
<sequence>MSSHCSLVHSPPYPGIYTFWFSLFTAGSTADFPNFMSLCSCLLPCLKKHHLMISPVNIQLLLLLHGAPPQSAGSCPPEVSSPHSVFLSSPQPSLSSLSPPPSAHEAWLLPPVSKTDEVSQILPSSSPL</sequence>
<evidence type="ECO:0000256" key="1">
    <source>
        <dbReference type="SAM" id="MobiDB-lite"/>
    </source>
</evidence>
<organism evidence="2 3">
    <name type="scientific">Ilyodon furcidens</name>
    <name type="common">goldbreast splitfin</name>
    <dbReference type="NCBI Taxonomy" id="33524"/>
    <lineage>
        <taxon>Eukaryota</taxon>
        <taxon>Metazoa</taxon>
        <taxon>Chordata</taxon>
        <taxon>Craniata</taxon>
        <taxon>Vertebrata</taxon>
        <taxon>Euteleostomi</taxon>
        <taxon>Actinopterygii</taxon>
        <taxon>Neopterygii</taxon>
        <taxon>Teleostei</taxon>
        <taxon>Neoteleostei</taxon>
        <taxon>Acanthomorphata</taxon>
        <taxon>Ovalentaria</taxon>
        <taxon>Atherinomorphae</taxon>
        <taxon>Cyprinodontiformes</taxon>
        <taxon>Goodeidae</taxon>
        <taxon>Ilyodon</taxon>
    </lineage>
</organism>
<evidence type="ECO:0000313" key="3">
    <source>
        <dbReference type="Proteomes" id="UP001482620"/>
    </source>
</evidence>
<feature type="compositionally biased region" description="Low complexity" evidence="1">
    <location>
        <begin position="87"/>
        <end position="97"/>
    </location>
</feature>
<accession>A0ABV0V7K8</accession>
<gene>
    <name evidence="2" type="ORF">ILYODFUR_031025</name>
</gene>
<proteinExistence type="predicted"/>
<protein>
    <submittedName>
        <fullName evidence="2">Uncharacterized protein</fullName>
    </submittedName>
</protein>
<reference evidence="2 3" key="1">
    <citation type="submission" date="2021-06" db="EMBL/GenBank/DDBJ databases">
        <authorList>
            <person name="Palmer J.M."/>
        </authorList>
    </citation>
    <scope>NUCLEOTIDE SEQUENCE [LARGE SCALE GENOMIC DNA]</scope>
    <source>
        <strain evidence="3">if_2019</strain>
        <tissue evidence="2">Muscle</tissue>
    </source>
</reference>
<name>A0ABV0V7K8_9TELE</name>
<feature type="region of interest" description="Disordered" evidence="1">
    <location>
        <begin position="68"/>
        <end position="103"/>
    </location>
</feature>
<dbReference type="Proteomes" id="UP001482620">
    <property type="component" value="Unassembled WGS sequence"/>
</dbReference>
<evidence type="ECO:0000313" key="2">
    <source>
        <dbReference type="EMBL" id="MEQ2253335.1"/>
    </source>
</evidence>